<dbReference type="STRING" id="135208.A0A4Y9ZXM6"/>
<keyword evidence="2" id="KW-1185">Reference proteome</keyword>
<gene>
    <name evidence="1" type="ORF">EWM64_g4470</name>
</gene>
<reference evidence="1 2" key="1">
    <citation type="submission" date="2019-02" db="EMBL/GenBank/DDBJ databases">
        <title>Genome sequencing of the rare red list fungi Hericium alpestre (H. flagellum).</title>
        <authorList>
            <person name="Buettner E."/>
            <person name="Kellner H."/>
        </authorList>
    </citation>
    <scope>NUCLEOTIDE SEQUENCE [LARGE SCALE GENOMIC DNA]</scope>
    <source>
        <strain evidence="1 2">DSM 108284</strain>
    </source>
</reference>
<accession>A0A4Y9ZXM6</accession>
<comment type="caution">
    <text evidence="1">The sequence shown here is derived from an EMBL/GenBank/DDBJ whole genome shotgun (WGS) entry which is preliminary data.</text>
</comment>
<sequence>LNMHEIAVTSGFAAAYRLGAEYPFAGDEACARLFRLYLALSHGARMRKEDRKGVLA</sequence>
<evidence type="ECO:0000313" key="1">
    <source>
        <dbReference type="EMBL" id="TFY79542.1"/>
    </source>
</evidence>
<dbReference type="EMBL" id="SFCI01000484">
    <property type="protein sequence ID" value="TFY79542.1"/>
    <property type="molecule type" value="Genomic_DNA"/>
</dbReference>
<proteinExistence type="predicted"/>
<feature type="non-terminal residue" evidence="1">
    <location>
        <position position="1"/>
    </location>
</feature>
<protein>
    <submittedName>
        <fullName evidence="1">Uncharacterized protein</fullName>
    </submittedName>
</protein>
<organism evidence="1 2">
    <name type="scientific">Hericium alpestre</name>
    <dbReference type="NCBI Taxonomy" id="135208"/>
    <lineage>
        <taxon>Eukaryota</taxon>
        <taxon>Fungi</taxon>
        <taxon>Dikarya</taxon>
        <taxon>Basidiomycota</taxon>
        <taxon>Agaricomycotina</taxon>
        <taxon>Agaricomycetes</taxon>
        <taxon>Russulales</taxon>
        <taxon>Hericiaceae</taxon>
        <taxon>Hericium</taxon>
    </lineage>
</organism>
<dbReference type="AlphaFoldDB" id="A0A4Y9ZXM6"/>
<name>A0A4Y9ZXM6_9AGAM</name>
<evidence type="ECO:0000313" key="2">
    <source>
        <dbReference type="Proteomes" id="UP000298061"/>
    </source>
</evidence>
<dbReference type="Proteomes" id="UP000298061">
    <property type="component" value="Unassembled WGS sequence"/>
</dbReference>
<dbReference type="OrthoDB" id="2019015at2759"/>